<dbReference type="Pfam" id="PF15866">
    <property type="entry name" value="DUF4729"/>
    <property type="match status" value="1"/>
</dbReference>
<gene>
    <name evidence="2" type="primary">Dper\GL26693</name>
    <name evidence="2" type="ORF">Dper_GL26693</name>
</gene>
<proteinExistence type="predicted"/>
<dbReference type="Proteomes" id="UP000008744">
    <property type="component" value="Unassembled WGS sequence"/>
</dbReference>
<accession>B4GS75</accession>
<keyword evidence="3" id="KW-1185">Reference proteome</keyword>
<evidence type="ECO:0000259" key="1">
    <source>
        <dbReference type="Pfam" id="PF15866"/>
    </source>
</evidence>
<protein>
    <submittedName>
        <fullName evidence="2">GL26693</fullName>
    </submittedName>
</protein>
<evidence type="ECO:0000313" key="2">
    <source>
        <dbReference type="EMBL" id="EDW25622.1"/>
    </source>
</evidence>
<sequence length="239" mass="26160">MATHGDLCTSEMLAFLDVEQIFNRPLKCPVPFCGSELTPIEMLTHLLMGHSPGESMLETVADCPELFHVQLNELKAGTSYVIAAIAYHGTPKVGLSTPVSPELQIVHQLPVMLVMYVTPLANKHNGNDTDNAEQTVIFYMVSPLMATEVGVQITLLDGDQDMHGQKALCQFSAHTQTGAYGHGFGEVEQLLVHMEFVFYSASSIQKLIDADPERQLHVKVVLTGEPNSLGSDSHPEYPE</sequence>
<dbReference type="OrthoDB" id="7812632at2759"/>
<organism evidence="3">
    <name type="scientific">Drosophila persimilis</name>
    <name type="common">Fruit fly</name>
    <dbReference type="NCBI Taxonomy" id="7234"/>
    <lineage>
        <taxon>Eukaryota</taxon>
        <taxon>Metazoa</taxon>
        <taxon>Ecdysozoa</taxon>
        <taxon>Arthropoda</taxon>
        <taxon>Hexapoda</taxon>
        <taxon>Insecta</taxon>
        <taxon>Pterygota</taxon>
        <taxon>Neoptera</taxon>
        <taxon>Endopterygota</taxon>
        <taxon>Diptera</taxon>
        <taxon>Brachycera</taxon>
        <taxon>Muscomorpha</taxon>
        <taxon>Ephydroidea</taxon>
        <taxon>Drosophilidae</taxon>
        <taxon>Drosophila</taxon>
        <taxon>Sophophora</taxon>
    </lineage>
</organism>
<name>B4GS75_DROPE</name>
<dbReference type="OMA" id="HRPEDSM"/>
<feature type="domain" description="DUF4729" evidence="1">
    <location>
        <begin position="27"/>
        <end position="162"/>
    </location>
</feature>
<dbReference type="EMBL" id="CH479189">
    <property type="protein sequence ID" value="EDW25622.1"/>
    <property type="molecule type" value="Genomic_DNA"/>
</dbReference>
<dbReference type="KEGG" id="dpe:6596250"/>
<reference evidence="2 3" key="1">
    <citation type="journal article" date="2007" name="Nature">
        <title>Evolution of genes and genomes on the Drosophila phylogeny.</title>
        <authorList>
            <consortium name="Drosophila 12 Genomes Consortium"/>
            <person name="Clark A.G."/>
            <person name="Eisen M.B."/>
            <person name="Smith D.R."/>
            <person name="Bergman C.M."/>
            <person name="Oliver B."/>
            <person name="Markow T.A."/>
            <person name="Kaufman T.C."/>
            <person name="Kellis M."/>
            <person name="Gelbart W."/>
            <person name="Iyer V.N."/>
            <person name="Pollard D.A."/>
            <person name="Sackton T.B."/>
            <person name="Larracuente A.M."/>
            <person name="Singh N.D."/>
            <person name="Abad J.P."/>
            <person name="Abt D.N."/>
            <person name="Adryan B."/>
            <person name="Aguade M."/>
            <person name="Akashi H."/>
            <person name="Anderson W.W."/>
            <person name="Aquadro C.F."/>
            <person name="Ardell D.H."/>
            <person name="Arguello R."/>
            <person name="Artieri C.G."/>
            <person name="Barbash D.A."/>
            <person name="Barker D."/>
            <person name="Barsanti P."/>
            <person name="Batterham P."/>
            <person name="Batzoglou S."/>
            <person name="Begun D."/>
            <person name="Bhutkar A."/>
            <person name="Blanco E."/>
            <person name="Bosak S.A."/>
            <person name="Bradley R.K."/>
            <person name="Brand A.D."/>
            <person name="Brent M.R."/>
            <person name="Brooks A.N."/>
            <person name="Brown R.H."/>
            <person name="Butlin R.K."/>
            <person name="Caggese C."/>
            <person name="Calvi B.R."/>
            <person name="Bernardo de Carvalho A."/>
            <person name="Caspi A."/>
            <person name="Castrezana S."/>
            <person name="Celniker S.E."/>
            <person name="Chang J.L."/>
            <person name="Chapple C."/>
            <person name="Chatterji S."/>
            <person name="Chinwalla A."/>
            <person name="Civetta A."/>
            <person name="Clifton S.W."/>
            <person name="Comeron J.M."/>
            <person name="Costello J.C."/>
            <person name="Coyne J.A."/>
            <person name="Daub J."/>
            <person name="David R.G."/>
            <person name="Delcher A.L."/>
            <person name="Delehaunty K."/>
            <person name="Do C.B."/>
            <person name="Ebling H."/>
            <person name="Edwards K."/>
            <person name="Eickbush T."/>
            <person name="Evans J.D."/>
            <person name="Filipski A."/>
            <person name="Findeiss S."/>
            <person name="Freyhult E."/>
            <person name="Fulton L."/>
            <person name="Fulton R."/>
            <person name="Garcia A.C."/>
            <person name="Gardiner A."/>
            <person name="Garfield D.A."/>
            <person name="Garvin B.E."/>
            <person name="Gibson G."/>
            <person name="Gilbert D."/>
            <person name="Gnerre S."/>
            <person name="Godfrey J."/>
            <person name="Good R."/>
            <person name="Gotea V."/>
            <person name="Gravely B."/>
            <person name="Greenberg A.J."/>
            <person name="Griffiths-Jones S."/>
            <person name="Gross S."/>
            <person name="Guigo R."/>
            <person name="Gustafson E.A."/>
            <person name="Haerty W."/>
            <person name="Hahn M.W."/>
            <person name="Halligan D.L."/>
            <person name="Halpern A.L."/>
            <person name="Halter G.M."/>
            <person name="Han M.V."/>
            <person name="Heger A."/>
            <person name="Hillier L."/>
            <person name="Hinrichs A.S."/>
            <person name="Holmes I."/>
            <person name="Hoskins R.A."/>
            <person name="Hubisz M.J."/>
            <person name="Hultmark D."/>
            <person name="Huntley M.A."/>
            <person name="Jaffe D.B."/>
            <person name="Jagadeeshan S."/>
            <person name="Jeck W.R."/>
            <person name="Johnson J."/>
            <person name="Jones C.D."/>
            <person name="Jordan W.C."/>
            <person name="Karpen G.H."/>
            <person name="Kataoka E."/>
            <person name="Keightley P.D."/>
            <person name="Kheradpour P."/>
            <person name="Kirkness E.F."/>
            <person name="Koerich L.B."/>
            <person name="Kristiansen K."/>
            <person name="Kudrna D."/>
            <person name="Kulathinal R.J."/>
            <person name="Kumar S."/>
            <person name="Kwok R."/>
            <person name="Lander E."/>
            <person name="Langley C.H."/>
            <person name="Lapoint R."/>
            <person name="Lazzaro B.P."/>
            <person name="Lee S.J."/>
            <person name="Levesque L."/>
            <person name="Li R."/>
            <person name="Lin C.F."/>
            <person name="Lin M.F."/>
            <person name="Lindblad-Toh K."/>
            <person name="Llopart A."/>
            <person name="Long M."/>
            <person name="Low L."/>
            <person name="Lozovsky E."/>
            <person name="Lu J."/>
            <person name="Luo M."/>
            <person name="Machado C.A."/>
            <person name="Makalowski W."/>
            <person name="Marzo M."/>
            <person name="Matsuda M."/>
            <person name="Matzkin L."/>
            <person name="McAllister B."/>
            <person name="McBride C.S."/>
            <person name="McKernan B."/>
            <person name="McKernan K."/>
            <person name="Mendez-Lago M."/>
            <person name="Minx P."/>
            <person name="Mollenhauer M.U."/>
            <person name="Montooth K."/>
            <person name="Mount S.M."/>
            <person name="Mu X."/>
            <person name="Myers E."/>
            <person name="Negre B."/>
            <person name="Newfeld S."/>
            <person name="Nielsen R."/>
            <person name="Noor M.A."/>
            <person name="O'Grady P."/>
            <person name="Pachter L."/>
            <person name="Papaceit M."/>
            <person name="Parisi M.J."/>
            <person name="Parisi M."/>
            <person name="Parts L."/>
            <person name="Pedersen J.S."/>
            <person name="Pesole G."/>
            <person name="Phillippy A.M."/>
            <person name="Ponting C.P."/>
            <person name="Pop M."/>
            <person name="Porcelli D."/>
            <person name="Powell J.R."/>
            <person name="Prohaska S."/>
            <person name="Pruitt K."/>
            <person name="Puig M."/>
            <person name="Quesneville H."/>
            <person name="Ram K.R."/>
            <person name="Rand D."/>
            <person name="Rasmussen M.D."/>
            <person name="Reed L.K."/>
            <person name="Reenan R."/>
            <person name="Reily A."/>
            <person name="Remington K.A."/>
            <person name="Rieger T.T."/>
            <person name="Ritchie M.G."/>
            <person name="Robin C."/>
            <person name="Rogers Y.H."/>
            <person name="Rohde C."/>
            <person name="Rozas J."/>
            <person name="Rubenfield M.J."/>
            <person name="Ruiz A."/>
            <person name="Russo S."/>
            <person name="Salzberg S.L."/>
            <person name="Sanchez-Gracia A."/>
            <person name="Saranga D.J."/>
            <person name="Sato H."/>
            <person name="Schaeffer S.W."/>
            <person name="Schatz M.C."/>
            <person name="Schlenke T."/>
            <person name="Schwartz R."/>
            <person name="Segarra C."/>
            <person name="Singh R.S."/>
            <person name="Sirot L."/>
            <person name="Sirota M."/>
            <person name="Sisneros N.B."/>
            <person name="Smith C.D."/>
            <person name="Smith T.F."/>
            <person name="Spieth J."/>
            <person name="Stage D.E."/>
            <person name="Stark A."/>
            <person name="Stephan W."/>
            <person name="Strausberg R.L."/>
            <person name="Strempel S."/>
            <person name="Sturgill D."/>
            <person name="Sutton G."/>
            <person name="Sutton G.G."/>
            <person name="Tao W."/>
            <person name="Teichmann S."/>
            <person name="Tobari Y.N."/>
            <person name="Tomimura Y."/>
            <person name="Tsolas J.M."/>
            <person name="Valente V.L."/>
            <person name="Venter E."/>
            <person name="Venter J.C."/>
            <person name="Vicario S."/>
            <person name="Vieira F.G."/>
            <person name="Vilella A.J."/>
            <person name="Villasante A."/>
            <person name="Walenz B."/>
            <person name="Wang J."/>
            <person name="Wasserman M."/>
            <person name="Watts T."/>
            <person name="Wilson D."/>
            <person name="Wilson R.K."/>
            <person name="Wing R.A."/>
            <person name="Wolfner M.F."/>
            <person name="Wong A."/>
            <person name="Wong G.K."/>
            <person name="Wu C.I."/>
            <person name="Wu G."/>
            <person name="Yamamoto D."/>
            <person name="Yang H.P."/>
            <person name="Yang S.P."/>
            <person name="Yorke J.A."/>
            <person name="Yoshida K."/>
            <person name="Zdobnov E."/>
            <person name="Zhang P."/>
            <person name="Zhang Y."/>
            <person name="Zimin A.V."/>
            <person name="Baldwin J."/>
            <person name="Abdouelleil A."/>
            <person name="Abdulkadir J."/>
            <person name="Abebe A."/>
            <person name="Abera B."/>
            <person name="Abreu J."/>
            <person name="Acer S.C."/>
            <person name="Aftuck L."/>
            <person name="Alexander A."/>
            <person name="An P."/>
            <person name="Anderson E."/>
            <person name="Anderson S."/>
            <person name="Arachi H."/>
            <person name="Azer M."/>
            <person name="Bachantsang P."/>
            <person name="Barry A."/>
            <person name="Bayul T."/>
            <person name="Berlin A."/>
            <person name="Bessette D."/>
            <person name="Bloom T."/>
            <person name="Blye J."/>
            <person name="Boguslavskiy L."/>
            <person name="Bonnet C."/>
            <person name="Boukhgalter B."/>
            <person name="Bourzgui I."/>
            <person name="Brown A."/>
            <person name="Cahill P."/>
            <person name="Channer S."/>
            <person name="Cheshatsang Y."/>
            <person name="Chuda L."/>
            <person name="Citroen M."/>
            <person name="Collymore A."/>
            <person name="Cooke P."/>
            <person name="Costello M."/>
            <person name="D'Aco K."/>
            <person name="Daza R."/>
            <person name="De Haan G."/>
            <person name="DeGray S."/>
            <person name="DeMaso C."/>
            <person name="Dhargay N."/>
            <person name="Dooley K."/>
            <person name="Dooley E."/>
            <person name="Doricent M."/>
            <person name="Dorje P."/>
            <person name="Dorjee K."/>
            <person name="Dupes A."/>
            <person name="Elong R."/>
            <person name="Falk J."/>
            <person name="Farina A."/>
            <person name="Faro S."/>
            <person name="Ferguson D."/>
            <person name="Fisher S."/>
            <person name="Foley C.D."/>
            <person name="Franke A."/>
            <person name="Friedrich D."/>
            <person name="Gadbois L."/>
            <person name="Gearin G."/>
            <person name="Gearin C.R."/>
            <person name="Giannoukos G."/>
            <person name="Goode T."/>
            <person name="Graham J."/>
            <person name="Grandbois E."/>
            <person name="Grewal S."/>
            <person name="Gyaltsen K."/>
            <person name="Hafez N."/>
            <person name="Hagos B."/>
            <person name="Hall J."/>
            <person name="Henson C."/>
            <person name="Hollinger A."/>
            <person name="Honan T."/>
            <person name="Huard M.D."/>
            <person name="Hughes L."/>
            <person name="Hurhula B."/>
            <person name="Husby M.E."/>
            <person name="Kamat A."/>
            <person name="Kanga B."/>
            <person name="Kashin S."/>
            <person name="Khazanovich D."/>
            <person name="Kisner P."/>
            <person name="Lance K."/>
            <person name="Lara M."/>
            <person name="Lee W."/>
            <person name="Lennon N."/>
            <person name="Letendre F."/>
            <person name="LeVine R."/>
            <person name="Lipovsky A."/>
            <person name="Liu X."/>
            <person name="Liu J."/>
            <person name="Liu S."/>
            <person name="Lokyitsang T."/>
            <person name="Lokyitsang Y."/>
            <person name="Lubonja R."/>
            <person name="Lui A."/>
            <person name="MacDonald P."/>
            <person name="Magnisalis V."/>
            <person name="Maru K."/>
            <person name="Matthews C."/>
            <person name="McCusker W."/>
            <person name="McDonough S."/>
            <person name="Mehta T."/>
            <person name="Meldrim J."/>
            <person name="Meneus L."/>
            <person name="Mihai O."/>
            <person name="Mihalev A."/>
            <person name="Mihova T."/>
            <person name="Mittelman R."/>
            <person name="Mlenga V."/>
            <person name="Montmayeur A."/>
            <person name="Mulrain L."/>
            <person name="Navidi A."/>
            <person name="Naylor J."/>
            <person name="Negash T."/>
            <person name="Nguyen T."/>
            <person name="Nguyen N."/>
            <person name="Nicol R."/>
            <person name="Norbu C."/>
            <person name="Norbu N."/>
            <person name="Novod N."/>
            <person name="O'Neill B."/>
            <person name="Osman S."/>
            <person name="Markiewicz E."/>
            <person name="Oyono O.L."/>
            <person name="Patti C."/>
            <person name="Phunkhang P."/>
            <person name="Pierre F."/>
            <person name="Priest M."/>
            <person name="Raghuraman S."/>
            <person name="Rege F."/>
            <person name="Reyes R."/>
            <person name="Rise C."/>
            <person name="Rogov P."/>
            <person name="Ross K."/>
            <person name="Ryan E."/>
            <person name="Settipalli S."/>
            <person name="Shea T."/>
            <person name="Sherpa N."/>
            <person name="Shi L."/>
            <person name="Shih D."/>
            <person name="Sparrow T."/>
            <person name="Spaulding J."/>
            <person name="Stalker J."/>
            <person name="Stange-Thomann N."/>
            <person name="Stavropoulos S."/>
            <person name="Stone C."/>
            <person name="Strader C."/>
            <person name="Tesfaye S."/>
            <person name="Thomson T."/>
            <person name="Thoulutsang Y."/>
            <person name="Thoulutsang D."/>
            <person name="Topham K."/>
            <person name="Topping I."/>
            <person name="Tsamla T."/>
            <person name="Vassiliev H."/>
            <person name="Vo A."/>
            <person name="Wangchuk T."/>
            <person name="Wangdi T."/>
            <person name="Weiand M."/>
            <person name="Wilkinson J."/>
            <person name="Wilson A."/>
            <person name="Yadav S."/>
            <person name="Young G."/>
            <person name="Yu Q."/>
            <person name="Zembek L."/>
            <person name="Zhong D."/>
            <person name="Zimmer A."/>
            <person name="Zwirko Z."/>
            <person name="Jaffe D.B."/>
            <person name="Alvarez P."/>
            <person name="Brockman W."/>
            <person name="Butler J."/>
            <person name="Chin C."/>
            <person name="Gnerre S."/>
            <person name="Grabherr M."/>
            <person name="Kleber M."/>
            <person name="Mauceli E."/>
            <person name="MacCallum I."/>
        </authorList>
    </citation>
    <scope>NUCLEOTIDE SEQUENCE [LARGE SCALE GENOMIC DNA]</scope>
    <source>
        <strain evidence="3">MSH-3 / Tucson 14011-0111.49</strain>
    </source>
</reference>
<dbReference type="HOGENOM" id="CLU_1322169_0_0_1"/>
<dbReference type="PhylomeDB" id="B4GS75"/>
<dbReference type="InterPro" id="IPR031732">
    <property type="entry name" value="DUF4729"/>
</dbReference>
<evidence type="ECO:0000313" key="3">
    <source>
        <dbReference type="Proteomes" id="UP000008744"/>
    </source>
</evidence>
<dbReference type="AlphaFoldDB" id="B4GS75"/>